<gene>
    <name evidence="2" type="ORF">H2204_015658</name>
</gene>
<sequence length="217" mass="24493">MQWPGLAPRLPSQRSGGQQEQHGRQLRQRVPVARYPGEVPVRQQVVHALWLLCGQQDENRHGDTADRGPQQQVLAAAPAFGPQRMDGEQQRQPGRDRVEAQWGQRRYPPITQVVPQILVQHREGQRHQQQQAQRAHLVVHQRQSCTQAGQQPRQDALPGAADIIAFQARPQHQCDQHGGQHEQIVHRLSKRMMGHTEFQRGHDAAAALPLAAQQCPS</sequence>
<feature type="region of interest" description="Disordered" evidence="1">
    <location>
        <begin position="1"/>
        <end position="30"/>
    </location>
</feature>
<comment type="caution">
    <text evidence="2">The sequence shown here is derived from an EMBL/GenBank/DDBJ whole genome shotgun (WGS) entry which is preliminary data.</text>
</comment>
<feature type="region of interest" description="Disordered" evidence="1">
    <location>
        <begin position="78"/>
        <end position="99"/>
    </location>
</feature>
<accession>A0AA38X890</accession>
<organism evidence="2">
    <name type="scientific">Knufia peltigerae</name>
    <dbReference type="NCBI Taxonomy" id="1002370"/>
    <lineage>
        <taxon>Eukaryota</taxon>
        <taxon>Fungi</taxon>
        <taxon>Dikarya</taxon>
        <taxon>Ascomycota</taxon>
        <taxon>Pezizomycotina</taxon>
        <taxon>Eurotiomycetes</taxon>
        <taxon>Chaetothyriomycetidae</taxon>
        <taxon>Chaetothyriales</taxon>
        <taxon>Trichomeriaceae</taxon>
        <taxon>Knufia</taxon>
    </lineage>
</organism>
<evidence type="ECO:0000313" key="2">
    <source>
        <dbReference type="EMBL" id="KAJ9608599.1"/>
    </source>
</evidence>
<evidence type="ECO:0000256" key="1">
    <source>
        <dbReference type="SAM" id="MobiDB-lite"/>
    </source>
</evidence>
<feature type="compositionally biased region" description="Basic and acidic residues" evidence="1">
    <location>
        <begin position="85"/>
        <end position="99"/>
    </location>
</feature>
<proteinExistence type="predicted"/>
<dbReference type="EMBL" id="JAPDRN010000283">
    <property type="protein sequence ID" value="KAJ9608599.1"/>
    <property type="molecule type" value="Genomic_DNA"/>
</dbReference>
<name>A0AA38X890_9EURO</name>
<reference evidence="2" key="1">
    <citation type="submission" date="2022-10" db="EMBL/GenBank/DDBJ databases">
        <title>Culturing micro-colonial fungi from biological soil crusts in the Mojave desert and describing Neophaeococcomyces mojavensis, and introducing the new genera and species Taxawa tesnikishii.</title>
        <authorList>
            <person name="Kurbessoian T."/>
            <person name="Stajich J.E."/>
        </authorList>
    </citation>
    <scope>NUCLEOTIDE SEQUENCE</scope>
    <source>
        <strain evidence="2">TK_35</strain>
    </source>
</reference>
<protein>
    <submittedName>
        <fullName evidence="2">Uncharacterized protein</fullName>
    </submittedName>
</protein>
<dbReference type="AlphaFoldDB" id="A0AA38X890"/>